<evidence type="ECO:0000256" key="6">
    <source>
        <dbReference type="SAM" id="Phobius"/>
    </source>
</evidence>
<gene>
    <name evidence="8" type="ORF">A2988_00305</name>
</gene>
<feature type="transmembrane region" description="Helical" evidence="6">
    <location>
        <begin position="162"/>
        <end position="185"/>
    </location>
</feature>
<dbReference type="PANTHER" id="PTHR31272:SF4">
    <property type="entry name" value="CYTOCHROME C-TYPE BIOGENESIS PROTEIN HI_1454-RELATED"/>
    <property type="match status" value="1"/>
</dbReference>
<evidence type="ECO:0000313" key="9">
    <source>
        <dbReference type="Proteomes" id="UP000176650"/>
    </source>
</evidence>
<dbReference type="GO" id="GO:0017004">
    <property type="term" value="P:cytochrome complex assembly"/>
    <property type="evidence" value="ECO:0007669"/>
    <property type="project" value="InterPro"/>
</dbReference>
<keyword evidence="3 6" id="KW-0812">Transmembrane</keyword>
<organism evidence="8 9">
    <name type="scientific">Candidatus Azambacteria bacterium RIFCSPLOWO2_01_FULL_46_25</name>
    <dbReference type="NCBI Taxonomy" id="1797298"/>
    <lineage>
        <taxon>Bacteria</taxon>
        <taxon>Candidatus Azamiibacteriota</taxon>
    </lineage>
</organism>
<keyword evidence="5 6" id="KW-0472">Membrane</keyword>
<dbReference type="GO" id="GO:0016020">
    <property type="term" value="C:membrane"/>
    <property type="evidence" value="ECO:0007669"/>
    <property type="project" value="UniProtKB-SubCell"/>
</dbReference>
<evidence type="ECO:0000256" key="3">
    <source>
        <dbReference type="ARBA" id="ARBA00022692"/>
    </source>
</evidence>
<dbReference type="Proteomes" id="UP000176650">
    <property type="component" value="Unassembled WGS sequence"/>
</dbReference>
<proteinExistence type="inferred from homology"/>
<dbReference type="InterPro" id="IPR051790">
    <property type="entry name" value="Cytochrome_c-biogenesis_DsbD"/>
</dbReference>
<evidence type="ECO:0000259" key="7">
    <source>
        <dbReference type="Pfam" id="PF02683"/>
    </source>
</evidence>
<dbReference type="AlphaFoldDB" id="A0A1F5BTI6"/>
<dbReference type="InterPro" id="IPR003834">
    <property type="entry name" value="Cyt_c_assmbl_TM_dom"/>
</dbReference>
<dbReference type="Pfam" id="PF02683">
    <property type="entry name" value="DsbD_TM"/>
    <property type="match status" value="1"/>
</dbReference>
<feature type="transmembrane region" description="Helical" evidence="6">
    <location>
        <begin position="54"/>
        <end position="79"/>
    </location>
</feature>
<evidence type="ECO:0000256" key="4">
    <source>
        <dbReference type="ARBA" id="ARBA00022989"/>
    </source>
</evidence>
<evidence type="ECO:0000256" key="5">
    <source>
        <dbReference type="ARBA" id="ARBA00023136"/>
    </source>
</evidence>
<accession>A0A1F5BTI6</accession>
<sequence>MAGSLTIFVAFFAGLVSFLAPCVLPIIPGFLAYLAGSSLADARTHRRDIFLNSLFFVIGFSLVFAVLGVLLNTLLEAIAYDVQIWLSRIGGAIIIFFGLYLTGLLKLSFLNRDYKFVVKTRFKSRYLTSLLFGSAFAAGWTPCVGPALGSILGLAATQPGSAFSLLFAYSLGLGLPFLLVGLFAAQASAFINRYAHIVAYVNKGFGIILIGLGVLVFTQTLSRIANFEFLNKILLQ</sequence>
<dbReference type="PANTHER" id="PTHR31272">
    <property type="entry name" value="CYTOCHROME C-TYPE BIOGENESIS PROTEIN HI_1454-RELATED"/>
    <property type="match status" value="1"/>
</dbReference>
<dbReference type="STRING" id="1797298.A2988_00305"/>
<feature type="transmembrane region" description="Helical" evidence="6">
    <location>
        <begin position="6"/>
        <end position="34"/>
    </location>
</feature>
<dbReference type="EMBL" id="MEYS01000002">
    <property type="protein sequence ID" value="OGD33921.1"/>
    <property type="molecule type" value="Genomic_DNA"/>
</dbReference>
<evidence type="ECO:0000256" key="2">
    <source>
        <dbReference type="ARBA" id="ARBA00006143"/>
    </source>
</evidence>
<keyword evidence="4 6" id="KW-1133">Transmembrane helix</keyword>
<feature type="transmembrane region" description="Helical" evidence="6">
    <location>
        <begin position="126"/>
        <end position="156"/>
    </location>
</feature>
<reference evidence="8 9" key="1">
    <citation type="journal article" date="2016" name="Nat. Commun.">
        <title>Thousands of microbial genomes shed light on interconnected biogeochemical processes in an aquifer system.</title>
        <authorList>
            <person name="Anantharaman K."/>
            <person name="Brown C.T."/>
            <person name="Hug L.A."/>
            <person name="Sharon I."/>
            <person name="Castelle C.J."/>
            <person name="Probst A.J."/>
            <person name="Thomas B.C."/>
            <person name="Singh A."/>
            <person name="Wilkins M.J."/>
            <person name="Karaoz U."/>
            <person name="Brodie E.L."/>
            <person name="Williams K.H."/>
            <person name="Hubbard S.S."/>
            <person name="Banfield J.F."/>
        </authorList>
    </citation>
    <scope>NUCLEOTIDE SEQUENCE [LARGE SCALE GENOMIC DNA]</scope>
</reference>
<feature type="transmembrane region" description="Helical" evidence="6">
    <location>
        <begin position="197"/>
        <end position="217"/>
    </location>
</feature>
<evidence type="ECO:0000313" key="8">
    <source>
        <dbReference type="EMBL" id="OGD33921.1"/>
    </source>
</evidence>
<comment type="similarity">
    <text evidence="2">Belongs to the DsbD family.</text>
</comment>
<name>A0A1F5BTI6_9BACT</name>
<comment type="caution">
    <text evidence="8">The sequence shown here is derived from an EMBL/GenBank/DDBJ whole genome shotgun (WGS) entry which is preliminary data.</text>
</comment>
<evidence type="ECO:0000256" key="1">
    <source>
        <dbReference type="ARBA" id="ARBA00004141"/>
    </source>
</evidence>
<comment type="subcellular location">
    <subcellularLocation>
        <location evidence="1">Membrane</location>
        <topology evidence="1">Multi-pass membrane protein</topology>
    </subcellularLocation>
</comment>
<feature type="domain" description="Cytochrome C biogenesis protein transmembrane" evidence="7">
    <location>
        <begin position="7"/>
        <end position="218"/>
    </location>
</feature>
<protein>
    <recommendedName>
        <fullName evidence="7">Cytochrome C biogenesis protein transmembrane domain-containing protein</fullName>
    </recommendedName>
</protein>
<feature type="transmembrane region" description="Helical" evidence="6">
    <location>
        <begin position="85"/>
        <end position="105"/>
    </location>
</feature>